<evidence type="ECO:0000313" key="2">
    <source>
        <dbReference type="EMBL" id="SPC76210.1"/>
    </source>
</evidence>
<organism evidence="2">
    <name type="scientific">Fagus sylvatica</name>
    <name type="common">Beechnut</name>
    <dbReference type="NCBI Taxonomy" id="28930"/>
    <lineage>
        <taxon>Eukaryota</taxon>
        <taxon>Viridiplantae</taxon>
        <taxon>Streptophyta</taxon>
        <taxon>Embryophyta</taxon>
        <taxon>Tracheophyta</taxon>
        <taxon>Spermatophyta</taxon>
        <taxon>Magnoliopsida</taxon>
        <taxon>eudicotyledons</taxon>
        <taxon>Gunneridae</taxon>
        <taxon>Pentapetalae</taxon>
        <taxon>rosids</taxon>
        <taxon>fabids</taxon>
        <taxon>Fagales</taxon>
        <taxon>Fagaceae</taxon>
        <taxon>Fagus</taxon>
    </lineage>
</organism>
<sequence>MSSIQQGILSPPRGGNWKVRTNDLAMDEIYRERLEVIESGRLKGRRLFEGVEGETEMGFEGADKICNGLVQESEVRSVSFCDSDDDHHENEPGGISNVLPVSFQCCSSSSSSPSLCDEYVEGEVLEEEKKVVASVEMRKVSYGGSGNGRKWMVVMGWLAIASIVFAICIVPMRRFGGYGDEHEMILVPT</sequence>
<accession>A0A2N9END5</accession>
<reference evidence="2" key="1">
    <citation type="submission" date="2018-02" db="EMBL/GenBank/DDBJ databases">
        <authorList>
            <person name="Cohen D.B."/>
            <person name="Kent A.D."/>
        </authorList>
    </citation>
    <scope>NUCLEOTIDE SEQUENCE</scope>
</reference>
<protein>
    <submittedName>
        <fullName evidence="2">Uncharacterized protein</fullName>
    </submittedName>
</protein>
<evidence type="ECO:0000256" key="1">
    <source>
        <dbReference type="SAM" id="Phobius"/>
    </source>
</evidence>
<proteinExistence type="predicted"/>
<keyword evidence="1" id="KW-0812">Transmembrane</keyword>
<name>A0A2N9END5_FAGSY</name>
<keyword evidence="1" id="KW-1133">Transmembrane helix</keyword>
<gene>
    <name evidence="2" type="ORF">FSB_LOCUS4092</name>
</gene>
<dbReference type="AlphaFoldDB" id="A0A2N9END5"/>
<keyword evidence="1" id="KW-0472">Membrane</keyword>
<feature type="transmembrane region" description="Helical" evidence="1">
    <location>
        <begin position="151"/>
        <end position="172"/>
    </location>
</feature>
<dbReference type="EMBL" id="OIVN01000204">
    <property type="protein sequence ID" value="SPC76210.1"/>
    <property type="molecule type" value="Genomic_DNA"/>
</dbReference>